<feature type="domain" description="N-acetyltransferase" evidence="1">
    <location>
        <begin position="28"/>
        <end position="174"/>
    </location>
</feature>
<dbReference type="PROSITE" id="PS51186">
    <property type="entry name" value="GNAT"/>
    <property type="match status" value="1"/>
</dbReference>
<dbReference type="GO" id="GO:0005737">
    <property type="term" value="C:cytoplasm"/>
    <property type="evidence" value="ECO:0007669"/>
    <property type="project" value="TreeGrafter"/>
</dbReference>
<dbReference type="GO" id="GO:1990189">
    <property type="term" value="F:protein N-terminal-serine acetyltransferase activity"/>
    <property type="evidence" value="ECO:0007669"/>
    <property type="project" value="TreeGrafter"/>
</dbReference>
<organism evidence="2 3">
    <name type="scientific">Lentilactobacillus hilgardii</name>
    <name type="common">Lactobacillus hilgardii</name>
    <dbReference type="NCBI Taxonomy" id="1588"/>
    <lineage>
        <taxon>Bacteria</taxon>
        <taxon>Bacillati</taxon>
        <taxon>Bacillota</taxon>
        <taxon>Bacilli</taxon>
        <taxon>Lactobacillales</taxon>
        <taxon>Lactobacillaceae</taxon>
        <taxon>Lentilactobacillus</taxon>
    </lineage>
</organism>
<dbReference type="SUPFAM" id="SSF55729">
    <property type="entry name" value="Acyl-CoA N-acyltransferases (Nat)"/>
    <property type="match status" value="1"/>
</dbReference>
<dbReference type="Proteomes" id="UP000465035">
    <property type="component" value="Chromosome"/>
</dbReference>
<dbReference type="InterPro" id="IPR000182">
    <property type="entry name" value="GNAT_dom"/>
</dbReference>
<protein>
    <submittedName>
        <fullName evidence="2">GNAT family N-acetyltransferase</fullName>
    </submittedName>
</protein>
<dbReference type="Gene3D" id="3.40.630.30">
    <property type="match status" value="1"/>
</dbReference>
<proteinExistence type="predicted"/>
<dbReference type="AlphaFoldDB" id="A0A6P1E6U6"/>
<dbReference type="Pfam" id="PF13302">
    <property type="entry name" value="Acetyltransf_3"/>
    <property type="match status" value="1"/>
</dbReference>
<reference evidence="2 3" key="1">
    <citation type="submission" date="2019-12" db="EMBL/GenBank/DDBJ databases">
        <title>Lactobacillus hilgardii FLUB.</title>
        <authorList>
            <person name="Gustaw K."/>
        </authorList>
    </citation>
    <scope>NUCLEOTIDE SEQUENCE [LARGE SCALE GENOMIC DNA]</scope>
    <source>
        <strain evidence="2 3">FLUB</strain>
    </source>
</reference>
<dbReference type="EMBL" id="CP047121">
    <property type="protein sequence ID" value="QHB53116.1"/>
    <property type="molecule type" value="Genomic_DNA"/>
</dbReference>
<sequence length="190" mass="22059">MFVFNHFNVDDHRISLLLPERDQAHALFQVVEADRDELRKWMPWTDDTKSERAEAKFIKYIQGRMVEGKVFMLTIAMDGVPVGMIDFHNIDHADRHAEVGYWLSSRVQGRGIMTRALKLMIDHGFKSMGLHKILIQVDSGNHKSDAIPKRLGFSKEAVFKEQIYFHGEYRDFVEFGLINHANRDDSKIGK</sequence>
<evidence type="ECO:0000313" key="2">
    <source>
        <dbReference type="EMBL" id="QHB53116.1"/>
    </source>
</evidence>
<evidence type="ECO:0000313" key="3">
    <source>
        <dbReference type="Proteomes" id="UP000465035"/>
    </source>
</evidence>
<gene>
    <name evidence="2" type="ORF">GQR93_13410</name>
</gene>
<dbReference type="RefSeq" id="WP_003550531.1">
    <property type="nucleotide sequence ID" value="NZ_CABKOL010000106.1"/>
</dbReference>
<dbReference type="PANTHER" id="PTHR43441">
    <property type="entry name" value="RIBOSOMAL-PROTEIN-SERINE ACETYLTRANSFERASE"/>
    <property type="match status" value="1"/>
</dbReference>
<name>A0A6P1E6U6_LENHI</name>
<keyword evidence="2" id="KW-0808">Transferase</keyword>
<accession>A0A6P1E6U6</accession>
<dbReference type="InterPro" id="IPR016181">
    <property type="entry name" value="Acyl_CoA_acyltransferase"/>
</dbReference>
<dbReference type="GO" id="GO:0008999">
    <property type="term" value="F:protein-N-terminal-alanine acetyltransferase activity"/>
    <property type="evidence" value="ECO:0007669"/>
    <property type="project" value="TreeGrafter"/>
</dbReference>
<dbReference type="PANTHER" id="PTHR43441:SF11">
    <property type="entry name" value="RIBOSOMAL-PROTEIN-SERINE ACETYLTRANSFERASE"/>
    <property type="match status" value="1"/>
</dbReference>
<evidence type="ECO:0000259" key="1">
    <source>
        <dbReference type="PROSITE" id="PS51186"/>
    </source>
</evidence>
<dbReference type="SMR" id="A0A6P1E6U6"/>
<dbReference type="GeneID" id="69059374"/>
<dbReference type="InterPro" id="IPR051908">
    <property type="entry name" value="Ribosomal_N-acetyltransferase"/>
</dbReference>